<evidence type="ECO:0000259" key="5">
    <source>
        <dbReference type="PROSITE" id="PS51387"/>
    </source>
</evidence>
<dbReference type="InterPro" id="IPR016167">
    <property type="entry name" value="FAD-bd_PCMH_sub1"/>
</dbReference>
<evidence type="ECO:0000256" key="1">
    <source>
        <dbReference type="ARBA" id="ARBA00005466"/>
    </source>
</evidence>
<organism evidence="6 7">
    <name type="scientific">Hyalangium rubrum</name>
    <dbReference type="NCBI Taxonomy" id="3103134"/>
    <lineage>
        <taxon>Bacteria</taxon>
        <taxon>Pseudomonadati</taxon>
        <taxon>Myxococcota</taxon>
        <taxon>Myxococcia</taxon>
        <taxon>Myxococcales</taxon>
        <taxon>Cystobacterineae</taxon>
        <taxon>Archangiaceae</taxon>
        <taxon>Hyalangium</taxon>
    </lineage>
</organism>
<evidence type="ECO:0000256" key="2">
    <source>
        <dbReference type="ARBA" id="ARBA00022630"/>
    </source>
</evidence>
<accession>A0ABU5H4V5</accession>
<sequence length="461" mass="51710">MSQNSLLSDLRGLIKGEVIDSPSELAEISLDFGKIMQKTPRVAVRPRSAQEVARVLKYAYEHDIPITPRAGGNSFAGQSLNEGGMSIDLRQLRGIGPVNVEAGWFEAAAGAMWKEVAEATLPLGVLPPVFPSYLRTTVGGTHSAAGFGSSTFSRGTQIEHCLELEVVLYDGEIVRCSADQNAELFSHVLGGYGQFGIITRVRHRLRRFLPHTRTYFLLYDEVGALLEDQVRIMEERRFDYIDSSIQSCYHGPRVVDGRQKSLFSFSYPMNVTLEAQSADAIDDARVLEGLKFRRWIHTEDLSMPDFTLIGRADERPFSPKVAHVFTDVLVPWSSLERFIKATEEHIYPNIVHVEHMVLWPMTRAVLTRPMLRVPNELMFTGFGLYSRVPQAYGQVTLAAAQGFVDLAMRMGATYYLTGSVRLDEPRLAQQFGDAWPAIQEARRKYDPKGLLNRSFFPSLST</sequence>
<dbReference type="InterPro" id="IPR016166">
    <property type="entry name" value="FAD-bd_PCMH"/>
</dbReference>
<keyword evidence="2" id="KW-0285">Flavoprotein</keyword>
<dbReference type="SUPFAM" id="SSF56176">
    <property type="entry name" value="FAD-binding/transporter-associated domain-like"/>
    <property type="match status" value="1"/>
</dbReference>
<dbReference type="RefSeq" id="WP_321546993.1">
    <property type="nucleotide sequence ID" value="NZ_JAXIVS010000005.1"/>
</dbReference>
<feature type="domain" description="FAD-binding PCMH-type" evidence="5">
    <location>
        <begin position="36"/>
        <end position="208"/>
    </location>
</feature>
<dbReference type="Gene3D" id="3.40.462.10">
    <property type="entry name" value="FAD-linked oxidases, C-terminal domain"/>
    <property type="match status" value="1"/>
</dbReference>
<dbReference type="Pfam" id="PF01565">
    <property type="entry name" value="FAD_binding_4"/>
    <property type="match status" value="1"/>
</dbReference>
<dbReference type="Gene3D" id="3.30.465.10">
    <property type="match status" value="1"/>
</dbReference>
<gene>
    <name evidence="6" type="ORF">SYV04_17755</name>
</gene>
<keyword evidence="4" id="KW-0560">Oxidoreductase</keyword>
<dbReference type="InterPro" id="IPR006094">
    <property type="entry name" value="Oxid_FAD_bind_N"/>
</dbReference>
<dbReference type="PROSITE" id="PS51387">
    <property type="entry name" value="FAD_PCMH"/>
    <property type="match status" value="1"/>
</dbReference>
<protein>
    <submittedName>
        <fullName evidence="6">FAD-binding oxidoreductase</fullName>
    </submittedName>
</protein>
<reference evidence="6 7" key="1">
    <citation type="submission" date="2023-12" db="EMBL/GenBank/DDBJ databases">
        <title>the genome sequence of Hyalangium sp. s54d21.</title>
        <authorList>
            <person name="Zhang X."/>
        </authorList>
    </citation>
    <scope>NUCLEOTIDE SEQUENCE [LARGE SCALE GENOMIC DNA]</scope>
    <source>
        <strain evidence="7">s54d21</strain>
    </source>
</reference>
<dbReference type="SUPFAM" id="SSF55103">
    <property type="entry name" value="FAD-linked oxidases, C-terminal domain"/>
    <property type="match status" value="1"/>
</dbReference>
<evidence type="ECO:0000256" key="3">
    <source>
        <dbReference type="ARBA" id="ARBA00022827"/>
    </source>
</evidence>
<dbReference type="InterPro" id="IPR050432">
    <property type="entry name" value="FAD-linked_Oxidoreductases_BP"/>
</dbReference>
<keyword evidence="3" id="KW-0274">FAD</keyword>
<dbReference type="InterPro" id="IPR036318">
    <property type="entry name" value="FAD-bd_PCMH-like_sf"/>
</dbReference>
<dbReference type="InterPro" id="IPR016170">
    <property type="entry name" value="Cytok_DH_C_sf"/>
</dbReference>
<comment type="similarity">
    <text evidence="1">Belongs to the oxygen-dependent FAD-linked oxidoreductase family.</text>
</comment>
<dbReference type="EMBL" id="JAXIVS010000005">
    <property type="protein sequence ID" value="MDY7228271.1"/>
    <property type="molecule type" value="Genomic_DNA"/>
</dbReference>
<dbReference type="Proteomes" id="UP001291309">
    <property type="component" value="Unassembled WGS sequence"/>
</dbReference>
<dbReference type="PANTHER" id="PTHR13878:SF53">
    <property type="entry name" value="CYTOKININ DEHYDROGENASE 6"/>
    <property type="match status" value="1"/>
</dbReference>
<evidence type="ECO:0000313" key="7">
    <source>
        <dbReference type="Proteomes" id="UP001291309"/>
    </source>
</evidence>
<dbReference type="InterPro" id="IPR016164">
    <property type="entry name" value="FAD-linked_Oxase-like_C"/>
</dbReference>
<evidence type="ECO:0000313" key="6">
    <source>
        <dbReference type="EMBL" id="MDY7228271.1"/>
    </source>
</evidence>
<name>A0ABU5H4V5_9BACT</name>
<dbReference type="PANTHER" id="PTHR13878">
    <property type="entry name" value="GULONOLACTONE OXIDASE"/>
    <property type="match status" value="1"/>
</dbReference>
<proteinExistence type="inferred from homology"/>
<keyword evidence="7" id="KW-1185">Reference proteome</keyword>
<dbReference type="InterPro" id="IPR016169">
    <property type="entry name" value="FAD-bd_PCMH_sub2"/>
</dbReference>
<dbReference type="Gene3D" id="3.30.43.10">
    <property type="entry name" value="Uridine Diphospho-n-acetylenolpyruvylglucosamine Reductase, domain 2"/>
    <property type="match status" value="1"/>
</dbReference>
<comment type="caution">
    <text evidence="6">The sequence shown here is derived from an EMBL/GenBank/DDBJ whole genome shotgun (WGS) entry which is preliminary data.</text>
</comment>
<evidence type="ECO:0000256" key="4">
    <source>
        <dbReference type="ARBA" id="ARBA00023002"/>
    </source>
</evidence>